<dbReference type="PANTHER" id="PTHR22911">
    <property type="entry name" value="ACYL-MALONYL CONDENSING ENZYME-RELATED"/>
    <property type="match status" value="1"/>
</dbReference>
<dbReference type="Pfam" id="PF00892">
    <property type="entry name" value="EamA"/>
    <property type="match status" value="2"/>
</dbReference>
<feature type="transmembrane region" description="Helical" evidence="2">
    <location>
        <begin position="269"/>
        <end position="291"/>
    </location>
</feature>
<feature type="transmembrane region" description="Helical" evidence="2">
    <location>
        <begin position="239"/>
        <end position="263"/>
    </location>
</feature>
<feature type="domain" description="EamA" evidence="3">
    <location>
        <begin position="6"/>
        <end position="138"/>
    </location>
</feature>
<dbReference type="InterPro" id="IPR000620">
    <property type="entry name" value="EamA_dom"/>
</dbReference>
<evidence type="ECO:0000256" key="2">
    <source>
        <dbReference type="SAM" id="Phobius"/>
    </source>
</evidence>
<accession>A0ABQ3UMH6</accession>
<protein>
    <submittedName>
        <fullName evidence="4">Multidrug transporter</fullName>
    </submittedName>
</protein>
<keyword evidence="2" id="KW-0812">Transmembrane</keyword>
<dbReference type="Proteomes" id="UP000654345">
    <property type="component" value="Unassembled WGS sequence"/>
</dbReference>
<comment type="similarity">
    <text evidence="1">Belongs to the EamA transporter family.</text>
</comment>
<comment type="caution">
    <text evidence="4">The sequence shown here is derived from an EMBL/GenBank/DDBJ whole genome shotgun (WGS) entry which is preliminary data.</text>
</comment>
<keyword evidence="2" id="KW-0472">Membrane</keyword>
<keyword evidence="5" id="KW-1185">Reference proteome</keyword>
<evidence type="ECO:0000259" key="3">
    <source>
        <dbReference type="Pfam" id="PF00892"/>
    </source>
</evidence>
<feature type="transmembrane region" description="Helical" evidence="2">
    <location>
        <begin position="182"/>
        <end position="201"/>
    </location>
</feature>
<organism evidence="4 5">
    <name type="scientific">Ktedonobacter robiniae</name>
    <dbReference type="NCBI Taxonomy" id="2778365"/>
    <lineage>
        <taxon>Bacteria</taxon>
        <taxon>Bacillati</taxon>
        <taxon>Chloroflexota</taxon>
        <taxon>Ktedonobacteria</taxon>
        <taxon>Ktedonobacterales</taxon>
        <taxon>Ktedonobacteraceae</taxon>
        <taxon>Ktedonobacter</taxon>
    </lineage>
</organism>
<dbReference type="EMBL" id="BNJG01000001">
    <property type="protein sequence ID" value="GHO53903.1"/>
    <property type="molecule type" value="Genomic_DNA"/>
</dbReference>
<evidence type="ECO:0000313" key="4">
    <source>
        <dbReference type="EMBL" id="GHO53903.1"/>
    </source>
</evidence>
<keyword evidence="2" id="KW-1133">Transmembrane helix</keyword>
<feature type="domain" description="EamA" evidence="3">
    <location>
        <begin position="152"/>
        <end position="285"/>
    </location>
</feature>
<dbReference type="InterPro" id="IPR037185">
    <property type="entry name" value="EmrE-like"/>
</dbReference>
<dbReference type="RefSeq" id="WP_201370672.1">
    <property type="nucleotide sequence ID" value="NZ_BNJG01000001.1"/>
</dbReference>
<feature type="transmembrane region" description="Helical" evidence="2">
    <location>
        <begin position="125"/>
        <end position="145"/>
    </location>
</feature>
<name>A0ABQ3UMH6_9CHLR</name>
<feature type="transmembrane region" description="Helical" evidence="2">
    <location>
        <begin position="66"/>
        <end position="86"/>
    </location>
</feature>
<reference evidence="4 5" key="1">
    <citation type="journal article" date="2021" name="Int. J. Syst. Evol. Microbiol.">
        <title>Reticulibacter mediterranei gen. nov., sp. nov., within the new family Reticulibacteraceae fam. nov., and Ktedonospora formicarum gen. nov., sp. nov., Ktedonobacter robiniae sp. nov., Dictyobacter formicarum sp. nov. and Dictyobacter arantiisoli sp. nov., belonging to the class Ktedonobacteria.</title>
        <authorList>
            <person name="Yabe S."/>
            <person name="Zheng Y."/>
            <person name="Wang C.M."/>
            <person name="Sakai Y."/>
            <person name="Abe K."/>
            <person name="Yokota A."/>
            <person name="Donadio S."/>
            <person name="Cavaletti L."/>
            <person name="Monciardini P."/>
        </authorList>
    </citation>
    <scope>NUCLEOTIDE SEQUENCE [LARGE SCALE GENOMIC DNA]</scope>
    <source>
        <strain evidence="4 5">SOSP1-30</strain>
    </source>
</reference>
<evidence type="ECO:0000313" key="5">
    <source>
        <dbReference type="Proteomes" id="UP000654345"/>
    </source>
</evidence>
<feature type="transmembrane region" description="Helical" evidence="2">
    <location>
        <begin position="92"/>
        <end position="113"/>
    </location>
</feature>
<dbReference type="PANTHER" id="PTHR22911:SF137">
    <property type="entry name" value="SOLUTE CARRIER FAMILY 35 MEMBER G2-RELATED"/>
    <property type="match status" value="1"/>
</dbReference>
<proteinExistence type="inferred from homology"/>
<gene>
    <name evidence="4" type="ORF">KSB_23780</name>
</gene>
<sequence length="305" mass="33135">MNRFIASLLVLLAGASFGILSSVVKLGYHAGFSVAEITSSQVLFGCLGLWLLSLPSLKYLRHIRKLTLGQLLLSGLFPGLTGVFYYMALQTISASLGVVLLFQFVWMGLLVDWILQRKAPTLSRWLALVAVLIGTVLAANYQVLLTSHLELKGICLGLLAAASYTGNIVINERVAPEVPPTLRSTLIMTGALIITLIIFPPQFLFTGALSHGLWFWAIILGCFGVIIPPFLFARGVPIVGAGITTILGSIELPVVIIMSTLVLKEHVELIQWAGVVLILLGITLTQQSNLLSKSWRKRLAHNINK</sequence>
<evidence type="ECO:0000256" key="1">
    <source>
        <dbReference type="ARBA" id="ARBA00007362"/>
    </source>
</evidence>
<dbReference type="SUPFAM" id="SSF103481">
    <property type="entry name" value="Multidrug resistance efflux transporter EmrE"/>
    <property type="match status" value="2"/>
</dbReference>
<feature type="transmembrane region" description="Helical" evidence="2">
    <location>
        <begin position="213"/>
        <end position="232"/>
    </location>
</feature>
<feature type="transmembrane region" description="Helical" evidence="2">
    <location>
        <begin position="37"/>
        <end position="54"/>
    </location>
</feature>
<feature type="transmembrane region" description="Helical" evidence="2">
    <location>
        <begin position="151"/>
        <end position="170"/>
    </location>
</feature>